<gene>
    <name evidence="2" type="ORF">SERLADRAFT_473063</name>
</gene>
<feature type="region of interest" description="Disordered" evidence="1">
    <location>
        <begin position="214"/>
        <end position="272"/>
    </location>
</feature>
<feature type="region of interest" description="Disordered" evidence="1">
    <location>
        <begin position="28"/>
        <end position="139"/>
    </location>
</feature>
<dbReference type="RefSeq" id="XP_007320882.1">
    <property type="nucleotide sequence ID" value="XM_007320820.1"/>
</dbReference>
<proteinExistence type="predicted"/>
<organism>
    <name type="scientific">Serpula lacrymans var. lacrymans (strain S7.9)</name>
    <name type="common">Dry rot fungus</name>
    <dbReference type="NCBI Taxonomy" id="578457"/>
    <lineage>
        <taxon>Eukaryota</taxon>
        <taxon>Fungi</taxon>
        <taxon>Dikarya</taxon>
        <taxon>Basidiomycota</taxon>
        <taxon>Agaricomycotina</taxon>
        <taxon>Agaricomycetes</taxon>
        <taxon>Agaricomycetidae</taxon>
        <taxon>Boletales</taxon>
        <taxon>Coniophorineae</taxon>
        <taxon>Serpulaceae</taxon>
        <taxon>Serpula</taxon>
    </lineage>
</organism>
<dbReference type="HOGENOM" id="CLU_1025111_0_0_1"/>
<dbReference type="KEGG" id="sla:SERLADRAFT_473063"/>
<reference evidence="2" key="1">
    <citation type="submission" date="2011-04" db="EMBL/GenBank/DDBJ databases">
        <title>Evolution of plant cell wall degrading machinery underlies the functional diversity of forest fungi.</title>
        <authorList>
            <consortium name="US DOE Joint Genome Institute (JGI-PGF)"/>
            <person name="Eastwood D.C."/>
            <person name="Floudas D."/>
            <person name="Binder M."/>
            <person name="Majcherczyk A."/>
            <person name="Schneider P."/>
            <person name="Aerts A."/>
            <person name="Asiegbu F.O."/>
            <person name="Baker S.E."/>
            <person name="Barry K."/>
            <person name="Bendiksby M."/>
            <person name="Blumentritt M."/>
            <person name="Coutinho P.M."/>
            <person name="Cullen D."/>
            <person name="Cullen D."/>
            <person name="Gathman A."/>
            <person name="Goodell B."/>
            <person name="Henrissat B."/>
            <person name="Ihrmark K."/>
            <person name="Kauserud H."/>
            <person name="Kohler A."/>
            <person name="LaButti K."/>
            <person name="Lapidus A."/>
            <person name="Lavin J.L."/>
            <person name="Lee Y.-H."/>
            <person name="Lindquist E."/>
            <person name="Lilly W."/>
            <person name="Lucas S."/>
            <person name="Morin E."/>
            <person name="Murat C."/>
            <person name="Oguiza J.A."/>
            <person name="Park J."/>
            <person name="Pisabarro A.G."/>
            <person name="Riley R."/>
            <person name="Rosling A."/>
            <person name="Salamov A."/>
            <person name="Schmidt O."/>
            <person name="Schmutz J."/>
            <person name="Skrede I."/>
            <person name="Stenlid J."/>
            <person name="Wiebenga A."/>
            <person name="Xie X."/>
            <person name="Kues U."/>
            <person name="Hibbett D.S."/>
            <person name="Hoffmeister D."/>
            <person name="Hogberg N."/>
            <person name="Martin F."/>
            <person name="Grigoriev I.V."/>
            <person name="Watkinson S.C."/>
        </authorList>
    </citation>
    <scope>NUCLEOTIDE SEQUENCE</scope>
    <source>
        <strain evidence="2">S7.9</strain>
    </source>
</reference>
<name>F8P496_SERL9</name>
<accession>F8P496</accession>
<dbReference type="GeneID" id="18820234"/>
<feature type="non-terminal residue" evidence="2">
    <location>
        <position position="272"/>
    </location>
</feature>
<evidence type="ECO:0000256" key="1">
    <source>
        <dbReference type="SAM" id="MobiDB-lite"/>
    </source>
</evidence>
<feature type="compositionally biased region" description="Polar residues" evidence="1">
    <location>
        <begin position="225"/>
        <end position="238"/>
    </location>
</feature>
<protein>
    <submittedName>
        <fullName evidence="2">Uncharacterized protein</fullName>
    </submittedName>
</protein>
<feature type="compositionally biased region" description="Polar residues" evidence="1">
    <location>
        <begin position="113"/>
        <end position="124"/>
    </location>
</feature>
<dbReference type="AlphaFoldDB" id="F8P496"/>
<dbReference type="EMBL" id="GL945437">
    <property type="protein sequence ID" value="EGO22344.1"/>
    <property type="molecule type" value="Genomic_DNA"/>
</dbReference>
<evidence type="ECO:0000313" key="2">
    <source>
        <dbReference type="EMBL" id="EGO22344.1"/>
    </source>
</evidence>
<dbReference type="Proteomes" id="UP000008064">
    <property type="component" value="Unassembled WGS sequence"/>
</dbReference>
<sequence length="272" mass="29416">MTPQRASQIFDFLTEKKKKPEERLERLLCLPSPKNSPPSRFSSDSVSGESQTCDLPASSDTTSLPIPLSAPDQVSHVDINASSHNGLPLSNNRSLPAHKQPTVVREELDVPTLVTSNTTGQSSRGPRGPRAPSNIPTKVPKANVENWEPAANPVRVRHRRTFAEMSNSKQQGVDVPAQTKATDAFTTVPSRSSRHQSSSRASISMLLDVDQSGKNGKEALANPLSGINTQDKSHSLASTPPCDKENNTTIFDSQLPRTPIRPPGIRAIIDVP</sequence>
<feature type="compositionally biased region" description="Polar residues" evidence="1">
    <location>
        <begin position="48"/>
        <end position="64"/>
    </location>
</feature>
<feature type="compositionally biased region" description="Polar residues" evidence="1">
    <location>
        <begin position="247"/>
        <end position="256"/>
    </location>
</feature>
<feature type="compositionally biased region" description="Polar residues" evidence="1">
    <location>
        <begin position="80"/>
        <end position="94"/>
    </location>
</feature>
<feature type="compositionally biased region" description="Low complexity" evidence="1">
    <location>
        <begin position="28"/>
        <end position="47"/>
    </location>
</feature>